<accession>A0ABR1MCL6</accession>
<feature type="region of interest" description="Disordered" evidence="1">
    <location>
        <begin position="56"/>
        <end position="160"/>
    </location>
</feature>
<evidence type="ECO:0000313" key="3">
    <source>
        <dbReference type="Proteomes" id="UP001365128"/>
    </source>
</evidence>
<dbReference type="Proteomes" id="UP001365128">
    <property type="component" value="Unassembled WGS sequence"/>
</dbReference>
<protein>
    <submittedName>
        <fullName evidence="2">Uncharacterized protein</fullName>
    </submittedName>
</protein>
<proteinExistence type="predicted"/>
<feature type="compositionally biased region" description="Polar residues" evidence="1">
    <location>
        <begin position="396"/>
        <end position="414"/>
    </location>
</feature>
<comment type="caution">
    <text evidence="2">The sequence shown here is derived from an EMBL/GenBank/DDBJ whole genome shotgun (WGS) entry which is preliminary data.</text>
</comment>
<feature type="compositionally biased region" description="Polar residues" evidence="1">
    <location>
        <begin position="57"/>
        <end position="83"/>
    </location>
</feature>
<sequence length="817" mass="90755">MSCPNRNFVDITVHTARCGDCNARNTSLLKRCPQCGHQQCLTCHEMQNGAHGMYLMNRSNLPVPQSNQGLSDRAGGSSSTSANPRPDNGEVSTQGSKKTSRKRSAPKGEPVQATRKKRVVGRIERTDVARQAAGDAERQRPGVSQAPISIRSSSSSPGLFVSAPARSVAYLRPESIRSSPRSANHHGQRGDHRPPSPSLPTPSPLTTRLRPSVRMAPSLGSPFSGRPFERDGSVFDDAAHQDRRGLPAHQSSLANGDGVVQSIEIYEDPPALNATSLNSALVEGQENAERYRRDLSATTIVDEYTPTVPTHYRADSTPEPIPANFSSHTGPLTLQDLSVERRDTSASNTPRRHRRSSLDLQGSPPQHLRDDQNGSERRSSPGSKENEDPAPFLNGHPSSESTQLASPDLRQSPTPYVVARPWPSTADQQPTRALEQTNETRRNASSDNEEELVERRSRRVRISRVVLDDEDDGEDEGESTQSQVQPLPNIWSRRVVVEEEPAHHTAMTSTPAHRSTPPFSTAKLRPRDSSSGAYNHRATRSGRFAPRQREQTPTPPNTTMSTPRPSKADPAPPTPTRARPGTYEAIEEQLDKVPFDEAHYRQPRPPLPPFVGLDKLKPSNRASVIAYREQYERERQQEIADFDAWRIDEDRKWEEKRLAEYRRRRRAAGNSRASPVYPPQSSAQIARSRASPAYPPQSSQSAGVSRALRFPNASSESGMVVSKGGIVYSAVRDLPLAGRRPRADPRKQMKKLMKHLPGQDWDWETYGRVHGALHLDNQLPPERRHLSPEEREEAEKVLLDMIPNTLLLYGTENEVEM</sequence>
<dbReference type="EMBL" id="JBBPDW010000016">
    <property type="protein sequence ID" value="KAK7545897.1"/>
    <property type="molecule type" value="Genomic_DNA"/>
</dbReference>
<feature type="compositionally biased region" description="Low complexity" evidence="1">
    <location>
        <begin position="668"/>
        <end position="702"/>
    </location>
</feature>
<evidence type="ECO:0000256" key="1">
    <source>
        <dbReference type="SAM" id="MobiDB-lite"/>
    </source>
</evidence>
<gene>
    <name evidence="2" type="ORF">IWX46DRAFT_581082</name>
</gene>
<organism evidence="2 3">
    <name type="scientific">Phyllosticta citricarpa</name>
    <dbReference type="NCBI Taxonomy" id="55181"/>
    <lineage>
        <taxon>Eukaryota</taxon>
        <taxon>Fungi</taxon>
        <taxon>Dikarya</taxon>
        <taxon>Ascomycota</taxon>
        <taxon>Pezizomycotina</taxon>
        <taxon>Dothideomycetes</taxon>
        <taxon>Dothideomycetes incertae sedis</taxon>
        <taxon>Botryosphaeriales</taxon>
        <taxon>Phyllostictaceae</taxon>
        <taxon>Phyllosticta</taxon>
    </lineage>
</organism>
<feature type="region of interest" description="Disordered" evidence="1">
    <location>
        <begin position="172"/>
        <end position="233"/>
    </location>
</feature>
<name>A0ABR1MCL6_9PEZI</name>
<feature type="region of interest" description="Disordered" evidence="1">
    <location>
        <begin position="308"/>
        <end position="581"/>
    </location>
</feature>
<feature type="compositionally biased region" description="Polar residues" evidence="1">
    <location>
        <begin position="506"/>
        <end position="519"/>
    </location>
</feature>
<reference evidence="2 3" key="1">
    <citation type="submission" date="2024-04" db="EMBL/GenBank/DDBJ databases">
        <title>Phyllosticta paracitricarpa is synonymous to the EU quarantine fungus P. citricarpa based on phylogenomic analyses.</title>
        <authorList>
            <consortium name="Lawrence Berkeley National Laboratory"/>
            <person name="Van Ingen-Buijs V.A."/>
            <person name="Van Westerhoven A.C."/>
            <person name="Haridas S."/>
            <person name="Skiadas P."/>
            <person name="Martin F."/>
            <person name="Groenewald J.Z."/>
            <person name="Crous P.W."/>
            <person name="Seidl M.F."/>
        </authorList>
    </citation>
    <scope>NUCLEOTIDE SEQUENCE [LARGE SCALE GENOMIC DNA]</scope>
    <source>
        <strain evidence="2 3">CBS 122670</strain>
    </source>
</reference>
<evidence type="ECO:0000313" key="2">
    <source>
        <dbReference type="EMBL" id="KAK7545897.1"/>
    </source>
</evidence>
<feature type="compositionally biased region" description="Polar residues" evidence="1">
    <location>
        <begin position="425"/>
        <end position="437"/>
    </location>
</feature>
<feature type="region of interest" description="Disordered" evidence="1">
    <location>
        <begin position="664"/>
        <end position="705"/>
    </location>
</feature>
<feature type="compositionally biased region" description="Acidic residues" evidence="1">
    <location>
        <begin position="468"/>
        <end position="478"/>
    </location>
</feature>
<keyword evidence="3" id="KW-1185">Reference proteome</keyword>
<feature type="compositionally biased region" description="Basic and acidic residues" evidence="1">
    <location>
        <begin position="367"/>
        <end position="387"/>
    </location>
</feature>
<feature type="compositionally biased region" description="Polar residues" evidence="1">
    <location>
        <begin position="324"/>
        <end position="336"/>
    </location>
</feature>